<evidence type="ECO:0000256" key="2">
    <source>
        <dbReference type="SAM" id="SignalP"/>
    </source>
</evidence>
<dbReference type="Proteomes" id="UP001314229">
    <property type="component" value="Unassembled WGS sequence"/>
</dbReference>
<protein>
    <submittedName>
        <fullName evidence="3">Uncharacterized protein C21orf62-like</fullName>
    </submittedName>
</protein>
<feature type="chain" id="PRO_5043886458" evidence="2">
    <location>
        <begin position="24"/>
        <end position="308"/>
    </location>
</feature>
<dbReference type="PANTHER" id="PTHR35658:SF1">
    <property type="entry name" value="CHROMOSOME 21 OPEN READING FRAME 62"/>
    <property type="match status" value="1"/>
</dbReference>
<keyword evidence="2" id="KW-0732">Signal</keyword>
<dbReference type="Pfam" id="PF15137">
    <property type="entry name" value="ECPIP"/>
    <property type="match status" value="1"/>
</dbReference>
<evidence type="ECO:0000313" key="3">
    <source>
        <dbReference type="EMBL" id="CAK6968408.1"/>
    </source>
</evidence>
<dbReference type="InterPro" id="IPR029250">
    <property type="entry name" value="ECPIP"/>
</dbReference>
<dbReference type="PANTHER" id="PTHR35658">
    <property type="entry name" value="RCG58666, ISOFORM CRA_A"/>
    <property type="match status" value="1"/>
</dbReference>
<feature type="signal peptide" evidence="2">
    <location>
        <begin position="1"/>
        <end position="23"/>
    </location>
</feature>
<organism evidence="3 4">
    <name type="scientific">Scomber scombrus</name>
    <name type="common">Atlantic mackerel</name>
    <name type="synonym">Scomber vernalis</name>
    <dbReference type="NCBI Taxonomy" id="13677"/>
    <lineage>
        <taxon>Eukaryota</taxon>
        <taxon>Metazoa</taxon>
        <taxon>Chordata</taxon>
        <taxon>Craniata</taxon>
        <taxon>Vertebrata</taxon>
        <taxon>Euteleostomi</taxon>
        <taxon>Actinopterygii</taxon>
        <taxon>Neopterygii</taxon>
        <taxon>Teleostei</taxon>
        <taxon>Neoteleostei</taxon>
        <taxon>Acanthomorphata</taxon>
        <taxon>Pelagiaria</taxon>
        <taxon>Scombriformes</taxon>
        <taxon>Scombridae</taxon>
        <taxon>Scomber</taxon>
    </lineage>
</organism>
<accession>A0AAV1P9V7</accession>
<sequence>MLLSFVFLSTVCLSLYLLIYSHANFAPVYFQPRPSLYNPVSPLGEDVVCLISMEMSPNTVSSALLPWPLWFLFLLTPITQTTSSAPTPEARLPLNTTLLFDSGAPGFNLRNCSCSAPVRDCDEALANSLCRCHTVLRSALPPAGLREPGQLTVWVKEPWVLEELVNRSTIGHLQLSFCGMKPVDSQYLALLGLQTLRIHSAAPEAPYPDQEITISPSAGVAAEVEALSFDFSSSLHMTFLDVAVLNGLSSLKAYSVVAPPAPTLSQHFPHLGVPPTFDPPSSATHDDSADPSEQAAEPLPQMLITFVY</sequence>
<dbReference type="EMBL" id="CAWUFR010000118">
    <property type="protein sequence ID" value="CAK6968408.1"/>
    <property type="molecule type" value="Genomic_DNA"/>
</dbReference>
<gene>
    <name evidence="3" type="ORF">FSCOSCO3_A020270</name>
</gene>
<reference evidence="3 4" key="1">
    <citation type="submission" date="2024-01" db="EMBL/GenBank/DDBJ databases">
        <authorList>
            <person name="Alioto T."/>
            <person name="Alioto T."/>
            <person name="Gomez Garrido J."/>
        </authorList>
    </citation>
    <scope>NUCLEOTIDE SEQUENCE [LARGE SCALE GENOMIC DNA]</scope>
</reference>
<evidence type="ECO:0000313" key="4">
    <source>
        <dbReference type="Proteomes" id="UP001314229"/>
    </source>
</evidence>
<name>A0AAV1P9V7_SCOSC</name>
<proteinExistence type="predicted"/>
<evidence type="ECO:0000256" key="1">
    <source>
        <dbReference type="SAM" id="MobiDB-lite"/>
    </source>
</evidence>
<dbReference type="AlphaFoldDB" id="A0AAV1P9V7"/>
<feature type="region of interest" description="Disordered" evidence="1">
    <location>
        <begin position="268"/>
        <end position="296"/>
    </location>
</feature>
<comment type="caution">
    <text evidence="3">The sequence shown here is derived from an EMBL/GenBank/DDBJ whole genome shotgun (WGS) entry which is preliminary data.</text>
</comment>
<keyword evidence="4" id="KW-1185">Reference proteome</keyword>